<dbReference type="Ensembl" id="ENSCLMT00005001960.1">
    <property type="protein sequence ID" value="ENSCLMP00005001860.1"/>
    <property type="gene ID" value="ENSCLMG00005000662.1"/>
</dbReference>
<dbReference type="InterPro" id="IPR021870">
    <property type="entry name" value="MVP_shoulder"/>
</dbReference>
<dbReference type="Gene3D" id="6.20.380.10">
    <property type="match status" value="1"/>
</dbReference>
<feature type="repeat" description="MVP" evidence="10">
    <location>
        <begin position="59"/>
        <end position="108"/>
    </location>
</feature>
<feature type="domain" description="Major vault protein shoulder" evidence="13">
    <location>
        <begin position="518"/>
        <end position="636"/>
    </location>
</feature>
<dbReference type="Gene3D" id="6.10.250.720">
    <property type="match status" value="1"/>
</dbReference>
<dbReference type="Gene3D" id="2.30.30.560">
    <property type="match status" value="2"/>
</dbReference>
<dbReference type="AlphaFoldDB" id="A0A8C2WDK2"/>
<dbReference type="FunFam" id="2.30.30.570:FF:000002">
    <property type="entry name" value="Major vault protein-alpha"/>
    <property type="match status" value="1"/>
</dbReference>
<feature type="repeat" description="MVP" evidence="10">
    <location>
        <begin position="223"/>
        <end position="277"/>
    </location>
</feature>
<comment type="function">
    <text evidence="8">Required for normal vault structure. Vaults are multi-subunit structures that may act as scaffolds for proteins involved in signal transduction. Vaults may also play a role in nucleo-cytoplasmic transport.</text>
</comment>
<dbReference type="Pfam" id="PF11978">
    <property type="entry name" value="MVP_shoulder"/>
    <property type="match status" value="1"/>
</dbReference>
<dbReference type="GO" id="GO:0005634">
    <property type="term" value="C:nucleus"/>
    <property type="evidence" value="ECO:0007669"/>
    <property type="project" value="UniProtKB-SubCell"/>
</dbReference>
<dbReference type="PANTHER" id="PTHR14165">
    <property type="entry name" value="MAJOR VAULT PROTEIN"/>
    <property type="match status" value="1"/>
</dbReference>
<evidence type="ECO:0000256" key="6">
    <source>
        <dbReference type="ARBA" id="ARBA00023242"/>
    </source>
</evidence>
<dbReference type="InterPro" id="IPR041139">
    <property type="entry name" value="MVP_rep_dom"/>
</dbReference>
<accession>A0A8C2WDK2</accession>
<evidence type="ECO:0000256" key="2">
    <source>
        <dbReference type="ARBA" id="ARBA00004496"/>
    </source>
</evidence>
<evidence type="ECO:0000313" key="18">
    <source>
        <dbReference type="Proteomes" id="UP000694565"/>
    </source>
</evidence>
<evidence type="ECO:0000256" key="10">
    <source>
        <dbReference type="PROSITE-ProRule" id="PRU00571"/>
    </source>
</evidence>
<feature type="domain" description="Major vault protein repeat" evidence="16">
    <location>
        <begin position="381"/>
        <end position="439"/>
    </location>
</feature>
<dbReference type="GO" id="GO:0005737">
    <property type="term" value="C:cytoplasm"/>
    <property type="evidence" value="ECO:0007669"/>
    <property type="project" value="UniProtKB-SubCell"/>
</dbReference>
<feature type="domain" description="Major vault protein repeat" evidence="14">
    <location>
        <begin position="274"/>
        <end position="320"/>
    </location>
</feature>
<organism evidence="17 18">
    <name type="scientific">Cyclopterus lumpus</name>
    <name type="common">Lumpsucker</name>
    <dbReference type="NCBI Taxonomy" id="8103"/>
    <lineage>
        <taxon>Eukaryota</taxon>
        <taxon>Metazoa</taxon>
        <taxon>Chordata</taxon>
        <taxon>Craniata</taxon>
        <taxon>Vertebrata</taxon>
        <taxon>Euteleostomi</taxon>
        <taxon>Actinopterygii</taxon>
        <taxon>Neopterygii</taxon>
        <taxon>Teleostei</taxon>
        <taxon>Neoteleostei</taxon>
        <taxon>Acanthomorphata</taxon>
        <taxon>Eupercaria</taxon>
        <taxon>Perciformes</taxon>
        <taxon>Cottioidei</taxon>
        <taxon>Cottales</taxon>
        <taxon>Cyclopteridae</taxon>
        <taxon>Cyclopterus</taxon>
    </lineage>
</organism>
<sequence length="864" mass="96650">MYRRSMEASIIRIPPHHYIHVLDQNTNIARVEIGPLTYIRQDNERVLFPPVRMIMVPPRHYCVVVNPVARDDDQQVLFDQSGQAKLRHADLEIRLTRDPFPLYPGEEVVTPLQIVYPDTALRLQALLDFEGAGGEKRIAGDEWLFEGPGTYIPRKEVAVLETIKATVIRENQAIRLRARKEGVDRGGVRRVTGEEWLVSKVGAYLPGAHEEVLDIVNAFILTDKKALHVRALRHFKDAGGRDRRTGEEWLVTLVDREAHIPSVAEEVVGVVDVTTLSSRQYCVILDPVGADGKPQLGQKRVVKGERSFFLQPGEDLESGIQDVYVLSEDEGLVLRAVEEQGRAKRSRRSAVLRRPGDRWMLRGPLEYVPPAAVDVVLRRQAIPLDENEGIYVRDIKSGKVRAVIGHTYMLTQDEELWQKELPPNVEALLAANLDPLASRSERMQTGQALTRDKTRAVSYRVPHNAAVQVYDYREKKARVLFGPDMVMLGPDEQFTVLSLSGDKPKRANVIKAICLLLGPDFFTDIITIETADHARLQLQLSYNWHFDVKSPVDAVDAAALFSVPDFVGDSCKAVASRVRGAVASVQFDDFHKNSNRIICSAVFGFDEKLAVRQNLRFNQNHLMISSVDIQSVEPVDQRTRDSLQKSVQLAIEITTNSQEAAARHEAERLEQQARGKLERQRITDQAEAERARKELLELEALSAAVESTGAAKAEAQSRAEAARIQGEAAVNEAKLKAEAQTIEAEAELQRLVKAREQELSYKKQIDVLEVDKQKNLAHIESQRFSQLVESMGRDTLTEIARAGPELQVKMLQALGLKSTLITDGSSPINLFTTANGLLGSLSGQGHGHVEIRQNNVPFSFRSHE</sequence>
<feature type="domain" description="Major vault protein repeat" evidence="12">
    <location>
        <begin position="324"/>
        <end position="370"/>
    </location>
</feature>
<dbReference type="FunFam" id="2.30.30.560:FF:000002">
    <property type="entry name" value="Major vault protein-alpha"/>
    <property type="match status" value="1"/>
</dbReference>
<feature type="repeat" description="MVP" evidence="10">
    <location>
        <begin position="170"/>
        <end position="222"/>
    </location>
</feature>
<evidence type="ECO:0000259" key="16">
    <source>
        <dbReference type="Pfam" id="PF17796"/>
    </source>
</evidence>
<dbReference type="FunFam" id="2.30.30.570:FF:000001">
    <property type="entry name" value="major vault protein-like"/>
    <property type="match status" value="1"/>
</dbReference>
<dbReference type="PANTHER" id="PTHR14165:SF3">
    <property type="entry name" value="MAJOR VAULT PROTEIN"/>
    <property type="match status" value="1"/>
</dbReference>
<dbReference type="Pfam" id="PF17794">
    <property type="entry name" value="Vault_2"/>
    <property type="match status" value="2"/>
</dbReference>
<feature type="repeat" description="MVP" evidence="10">
    <location>
        <begin position="117"/>
        <end position="169"/>
    </location>
</feature>
<dbReference type="FunFam" id="3.30.479.30:FF:000010">
    <property type="entry name" value="major vault protein-like"/>
    <property type="match status" value="1"/>
</dbReference>
<evidence type="ECO:0000259" key="15">
    <source>
        <dbReference type="Pfam" id="PF17795"/>
    </source>
</evidence>
<dbReference type="InterPro" id="IPR043179">
    <property type="entry name" value="Vault_2_sf"/>
</dbReference>
<dbReference type="FunFam" id="2.30.30.550:FF:000001">
    <property type="entry name" value="major vault protein-like"/>
    <property type="match status" value="3"/>
</dbReference>
<comment type="subunit">
    <text evidence="9">The vault ribonucleoprotein particle is a huge (400 A x 670 A) cage structure of 12.9 MDa. It consists of a dimer of half-vaults, with each half-vault comprising 39 identical major vault protein (MVP) chains, PARP4 and one or more vault RNAs (vRNAs).</text>
</comment>
<dbReference type="Gene3D" id="2.30.30.570">
    <property type="match status" value="2"/>
</dbReference>
<feature type="domain" description="Major vault protein repeat" evidence="14">
    <location>
        <begin position="53"/>
        <end position="108"/>
    </location>
</feature>
<dbReference type="InterPro" id="IPR039059">
    <property type="entry name" value="MVP"/>
</dbReference>
<evidence type="ECO:0000259" key="14">
    <source>
        <dbReference type="Pfam" id="PF17794"/>
    </source>
</evidence>
<keyword evidence="4 10" id="KW-0963">Cytoplasm</keyword>
<evidence type="ECO:0000313" key="17">
    <source>
        <dbReference type="Ensembl" id="ENSCLMP00005001860.1"/>
    </source>
</evidence>
<proteinExistence type="predicted"/>
<feature type="domain" description="Major vault protein repeat" evidence="12">
    <location>
        <begin position="113"/>
        <end position="154"/>
    </location>
</feature>
<dbReference type="InterPro" id="IPR036013">
    <property type="entry name" value="Band_7/SPFH_dom_sf"/>
</dbReference>
<reference evidence="17" key="1">
    <citation type="submission" date="2025-08" db="UniProtKB">
        <authorList>
            <consortium name="Ensembl"/>
        </authorList>
    </citation>
    <scope>IDENTIFICATION</scope>
</reference>
<dbReference type="PROSITE" id="PS50096">
    <property type="entry name" value="IQ"/>
    <property type="match status" value="1"/>
</dbReference>
<feature type="repeat" description="MVP" evidence="10">
    <location>
        <begin position="328"/>
        <end position="385"/>
    </location>
</feature>
<dbReference type="GeneTree" id="ENSGT00390000008969"/>
<dbReference type="PROSITE" id="PS51224">
    <property type="entry name" value="MVP"/>
    <property type="match status" value="6"/>
</dbReference>
<dbReference type="InterPro" id="IPR002499">
    <property type="entry name" value="Vault_N"/>
</dbReference>
<evidence type="ECO:0000256" key="8">
    <source>
        <dbReference type="ARBA" id="ARBA00024814"/>
    </source>
</evidence>
<name>A0A8C2WDK2_CYCLU</name>
<comment type="subcellular location">
    <subcellularLocation>
        <location evidence="2 10">Cytoplasm</location>
    </subcellularLocation>
    <subcellularLocation>
        <location evidence="1">Nucleus</location>
    </subcellularLocation>
</comment>
<reference evidence="17" key="2">
    <citation type="submission" date="2025-09" db="UniProtKB">
        <authorList>
            <consortium name="Ensembl"/>
        </authorList>
    </citation>
    <scope>IDENTIFICATION</scope>
</reference>
<dbReference type="FunFam" id="2.30.30.620:FF:000002">
    <property type="entry name" value="Major vault protein"/>
    <property type="match status" value="1"/>
</dbReference>
<feature type="repeat" description="MVP" evidence="10">
    <location>
        <begin position="279"/>
        <end position="327"/>
    </location>
</feature>
<keyword evidence="11" id="KW-0175">Coiled coil</keyword>
<dbReference type="InterPro" id="IPR041136">
    <property type="entry name" value="Vault_4"/>
</dbReference>
<feature type="domain" description="Major vault protein repeat" evidence="15">
    <location>
        <begin position="457"/>
        <end position="517"/>
    </location>
</feature>
<keyword evidence="7 10" id="KW-0687">Ribonucleoprotein</keyword>
<dbReference type="InterPro" id="IPR041134">
    <property type="entry name" value="Vault_2"/>
</dbReference>
<evidence type="ECO:0000256" key="5">
    <source>
        <dbReference type="ARBA" id="ARBA00022737"/>
    </source>
</evidence>
<evidence type="ECO:0000256" key="9">
    <source>
        <dbReference type="ARBA" id="ARBA00025889"/>
    </source>
</evidence>
<gene>
    <name evidence="17" type="primary">mvp</name>
</gene>
<evidence type="ECO:0000256" key="4">
    <source>
        <dbReference type="ARBA" id="ARBA00022490"/>
    </source>
</evidence>
<evidence type="ECO:0000256" key="1">
    <source>
        <dbReference type="ARBA" id="ARBA00004123"/>
    </source>
</evidence>
<dbReference type="Gene3D" id="3.30.479.30">
    <property type="entry name" value="Band 7 domain"/>
    <property type="match status" value="1"/>
</dbReference>
<dbReference type="Pfam" id="PF01505">
    <property type="entry name" value="Vault"/>
    <property type="match status" value="4"/>
</dbReference>
<evidence type="ECO:0000256" key="11">
    <source>
        <dbReference type="SAM" id="Coils"/>
    </source>
</evidence>
<dbReference type="InterPro" id="IPR040989">
    <property type="entry name" value="Vault_3"/>
</dbReference>
<dbReference type="Proteomes" id="UP000694565">
    <property type="component" value="Unplaced"/>
</dbReference>
<feature type="domain" description="Major vault protein repeat" evidence="12">
    <location>
        <begin position="166"/>
        <end position="207"/>
    </location>
</feature>
<dbReference type="Gene3D" id="2.30.30.550">
    <property type="entry name" value="Major Vault Protein repeat"/>
    <property type="match status" value="4"/>
</dbReference>
<dbReference type="FunFam" id="2.30.30.560:FF:000001">
    <property type="entry name" value="major vault protein-like"/>
    <property type="match status" value="1"/>
</dbReference>
<keyword evidence="6" id="KW-0539">Nucleus</keyword>
<keyword evidence="18" id="KW-1185">Reference proteome</keyword>
<evidence type="ECO:0000259" key="12">
    <source>
        <dbReference type="Pfam" id="PF01505"/>
    </source>
</evidence>
<evidence type="ECO:0000256" key="7">
    <source>
        <dbReference type="ARBA" id="ARBA00023274"/>
    </source>
</evidence>
<dbReference type="GO" id="GO:1990904">
    <property type="term" value="C:ribonucleoprotein complex"/>
    <property type="evidence" value="ECO:0007669"/>
    <property type="project" value="UniProtKB-UniRule"/>
</dbReference>
<dbReference type="Pfam" id="PF17796">
    <property type="entry name" value="Vault_4"/>
    <property type="match status" value="1"/>
</dbReference>
<dbReference type="InterPro" id="IPR043023">
    <property type="entry name" value="MVP_rep_sf"/>
</dbReference>
<keyword evidence="5" id="KW-0677">Repeat</keyword>
<feature type="domain" description="Major vault protein repeat" evidence="12">
    <location>
        <begin position="219"/>
        <end position="261"/>
    </location>
</feature>
<dbReference type="Pfam" id="PF17795">
    <property type="entry name" value="Vault_3"/>
    <property type="match status" value="1"/>
</dbReference>
<feature type="coiled-coil region" evidence="11">
    <location>
        <begin position="659"/>
        <end position="708"/>
    </location>
</feature>
<dbReference type="CDD" id="cd08825">
    <property type="entry name" value="MVP_shoulder"/>
    <property type="match status" value="1"/>
</dbReference>
<evidence type="ECO:0000256" key="3">
    <source>
        <dbReference type="ARBA" id="ARBA00018296"/>
    </source>
</evidence>
<evidence type="ECO:0000259" key="13">
    <source>
        <dbReference type="Pfam" id="PF11978"/>
    </source>
</evidence>
<dbReference type="Gene3D" id="2.30.30.620">
    <property type="match status" value="1"/>
</dbReference>
<protein>
    <recommendedName>
        <fullName evidence="3">Major vault protein</fullName>
    </recommendedName>
</protein>